<dbReference type="AlphaFoldDB" id="A0A1F4NQT2"/>
<dbReference type="Proteomes" id="UP000178085">
    <property type="component" value="Unassembled WGS sequence"/>
</dbReference>
<comment type="caution">
    <text evidence="1">The sequence shown here is derived from an EMBL/GenBank/DDBJ whole genome shotgun (WGS) entry which is preliminary data.</text>
</comment>
<name>A0A1F4NQT2_UNCK3</name>
<gene>
    <name evidence="1" type="ORF">A3K51_02225</name>
</gene>
<organism evidence="1 2">
    <name type="scientific">candidate division Kazan bacterium RIFCSPLOWO2_01_FULL_45_19</name>
    <dbReference type="NCBI Taxonomy" id="1798538"/>
    <lineage>
        <taxon>Bacteria</taxon>
        <taxon>Bacteria division Kazan-3B-28</taxon>
    </lineage>
</organism>
<protein>
    <submittedName>
        <fullName evidence="1">Uncharacterized protein</fullName>
    </submittedName>
</protein>
<proteinExistence type="predicted"/>
<evidence type="ECO:0000313" key="2">
    <source>
        <dbReference type="Proteomes" id="UP000178085"/>
    </source>
</evidence>
<reference evidence="1 2" key="1">
    <citation type="journal article" date="2016" name="Nat. Commun.">
        <title>Thousands of microbial genomes shed light on interconnected biogeochemical processes in an aquifer system.</title>
        <authorList>
            <person name="Anantharaman K."/>
            <person name="Brown C.T."/>
            <person name="Hug L.A."/>
            <person name="Sharon I."/>
            <person name="Castelle C.J."/>
            <person name="Probst A.J."/>
            <person name="Thomas B.C."/>
            <person name="Singh A."/>
            <person name="Wilkins M.J."/>
            <person name="Karaoz U."/>
            <person name="Brodie E.L."/>
            <person name="Williams K.H."/>
            <person name="Hubbard S.S."/>
            <person name="Banfield J.F."/>
        </authorList>
    </citation>
    <scope>NUCLEOTIDE SEQUENCE [LARGE SCALE GENOMIC DNA]</scope>
</reference>
<sequence length="80" mass="8907">MTETEKPGIWLVRGVDEGYSSEIQERLESIAEHGVIEIFGISRVEGGCGETPVIIEDENHKRHEGLFGCRSFCTNLETAL</sequence>
<evidence type="ECO:0000313" key="1">
    <source>
        <dbReference type="EMBL" id="OGB73637.1"/>
    </source>
</evidence>
<accession>A0A1F4NQT2</accession>
<dbReference type="EMBL" id="METD01000001">
    <property type="protein sequence ID" value="OGB73637.1"/>
    <property type="molecule type" value="Genomic_DNA"/>
</dbReference>